<gene>
    <name evidence="2" type="ORF">F7R13_02500</name>
</gene>
<protein>
    <submittedName>
        <fullName evidence="2">Uncharacterized protein</fullName>
    </submittedName>
</protein>
<reference evidence="2 3" key="1">
    <citation type="submission" date="2019-09" db="EMBL/GenBank/DDBJ databases">
        <title>Draft genome sequences of 48 bacterial type strains from the CCUG.</title>
        <authorList>
            <person name="Tunovic T."/>
            <person name="Pineiro-Iglesias B."/>
            <person name="Unosson C."/>
            <person name="Inganas E."/>
            <person name="Ohlen M."/>
            <person name="Cardew S."/>
            <person name="Jensie-Markopoulos S."/>
            <person name="Salva-Serra F."/>
            <person name="Jaen-Luchoro D."/>
            <person name="Karlsson R."/>
            <person name="Svensson-Stadler L."/>
            <person name="Chun J."/>
            <person name="Moore E."/>
        </authorList>
    </citation>
    <scope>NUCLEOTIDE SEQUENCE [LARGE SCALE GENOMIC DNA]</scope>
    <source>
        <strain evidence="2 3">CCUG 65687</strain>
    </source>
</reference>
<proteinExistence type="predicted"/>
<evidence type="ECO:0000313" key="3">
    <source>
        <dbReference type="Proteomes" id="UP000473571"/>
    </source>
</evidence>
<name>A0A6L3NN33_9BURK</name>
<organism evidence="2 3">
    <name type="scientific">Burkholderia territorii</name>
    <dbReference type="NCBI Taxonomy" id="1503055"/>
    <lineage>
        <taxon>Bacteria</taxon>
        <taxon>Pseudomonadati</taxon>
        <taxon>Pseudomonadota</taxon>
        <taxon>Betaproteobacteria</taxon>
        <taxon>Burkholderiales</taxon>
        <taxon>Burkholderiaceae</taxon>
        <taxon>Burkholderia</taxon>
        <taxon>Burkholderia cepacia complex</taxon>
    </lineage>
</organism>
<sequence length="94" mass="10303">MASIERQLSFEAIEQIDPTHRPTQPDRDFKEQGAGNIVQARRAADYVGNRIQFGQRPRECAEPDVGDHHGVLLASMFALTGMSNLIPLASPTAS</sequence>
<evidence type="ECO:0000313" key="2">
    <source>
        <dbReference type="EMBL" id="KAB0685937.1"/>
    </source>
</evidence>
<dbReference type="Proteomes" id="UP000473571">
    <property type="component" value="Unassembled WGS sequence"/>
</dbReference>
<evidence type="ECO:0000256" key="1">
    <source>
        <dbReference type="SAM" id="MobiDB-lite"/>
    </source>
</evidence>
<accession>A0A6L3NN33</accession>
<feature type="region of interest" description="Disordered" evidence="1">
    <location>
        <begin position="10"/>
        <end position="33"/>
    </location>
</feature>
<dbReference type="EMBL" id="VZOL01000012">
    <property type="protein sequence ID" value="KAB0685937.1"/>
    <property type="molecule type" value="Genomic_DNA"/>
</dbReference>
<feature type="compositionally biased region" description="Basic and acidic residues" evidence="1">
    <location>
        <begin position="17"/>
        <end position="31"/>
    </location>
</feature>
<comment type="caution">
    <text evidence="2">The sequence shown here is derived from an EMBL/GenBank/DDBJ whole genome shotgun (WGS) entry which is preliminary data.</text>
</comment>
<dbReference type="AlphaFoldDB" id="A0A6L3NN33"/>